<evidence type="ECO:0000313" key="2">
    <source>
        <dbReference type="WBParaSite" id="ES5_v2.g7257.t1"/>
    </source>
</evidence>
<protein>
    <submittedName>
        <fullName evidence="2">Uncharacterized protein</fullName>
    </submittedName>
</protein>
<organism evidence="1 2">
    <name type="scientific">Panagrolaimus sp. ES5</name>
    <dbReference type="NCBI Taxonomy" id="591445"/>
    <lineage>
        <taxon>Eukaryota</taxon>
        <taxon>Metazoa</taxon>
        <taxon>Ecdysozoa</taxon>
        <taxon>Nematoda</taxon>
        <taxon>Chromadorea</taxon>
        <taxon>Rhabditida</taxon>
        <taxon>Tylenchina</taxon>
        <taxon>Panagrolaimomorpha</taxon>
        <taxon>Panagrolaimoidea</taxon>
        <taxon>Panagrolaimidae</taxon>
        <taxon>Panagrolaimus</taxon>
    </lineage>
</organism>
<dbReference type="Proteomes" id="UP000887579">
    <property type="component" value="Unplaced"/>
</dbReference>
<evidence type="ECO:0000313" key="1">
    <source>
        <dbReference type="Proteomes" id="UP000887579"/>
    </source>
</evidence>
<accession>A0AC34GR80</accession>
<dbReference type="WBParaSite" id="ES5_v2.g7257.t1">
    <property type="protein sequence ID" value="ES5_v2.g7257.t1"/>
    <property type="gene ID" value="ES5_v2.g7257"/>
</dbReference>
<name>A0AC34GR80_9BILA</name>
<sequence>MAILDVDIKQCNIDTVFGSIQSEEERKCQKSSTSHSSQQHHRHRSHSPILKVSDAELDQLLLGHLSQPQNHRRRNDSIEAVFIRTKRQTEKEVTSFLSNIP</sequence>
<reference evidence="2" key="1">
    <citation type="submission" date="2022-11" db="UniProtKB">
        <authorList>
            <consortium name="WormBaseParasite"/>
        </authorList>
    </citation>
    <scope>IDENTIFICATION</scope>
</reference>
<proteinExistence type="predicted"/>